<dbReference type="AlphaFoldDB" id="A0A1I2RFM3"/>
<gene>
    <name evidence="1" type="ORF">SAMN05216175_10658</name>
</gene>
<protein>
    <submittedName>
        <fullName evidence="1">Formate dehydrogenase subunit delta</fullName>
    </submittedName>
</protein>
<sequence length="79" mass="8809">MSHSQLDQLIIMANQIADNNHLDTDAESVEFIATHIKKFWARSMKEELIAYAKEGGDKLNVLATQAVMLLSEQYSSPGT</sequence>
<dbReference type="Proteomes" id="UP000198623">
    <property type="component" value="Unassembled WGS sequence"/>
</dbReference>
<name>A0A1I2RFM3_9GAMM</name>
<dbReference type="RefSeq" id="WP_090727659.1">
    <property type="nucleotide sequence ID" value="NZ_FOOU01000006.1"/>
</dbReference>
<dbReference type="EMBL" id="FOOU01000006">
    <property type="protein sequence ID" value="SFG38299.1"/>
    <property type="molecule type" value="Genomic_DNA"/>
</dbReference>
<reference evidence="2" key="1">
    <citation type="submission" date="2016-10" db="EMBL/GenBank/DDBJ databases">
        <authorList>
            <person name="Varghese N."/>
            <person name="Submissions S."/>
        </authorList>
    </citation>
    <scope>NUCLEOTIDE SEQUENCE [LARGE SCALE GENOMIC DNA]</scope>
    <source>
        <strain evidence="2">CGMCC 1.10971</strain>
    </source>
</reference>
<accession>A0A1I2RFM3</accession>
<dbReference type="InterPro" id="IPR021074">
    <property type="entry name" value="Formate_DH_dsu"/>
</dbReference>
<dbReference type="STRING" id="1045558.SAMN05216175_10658"/>
<proteinExistence type="predicted"/>
<organism evidence="1 2">
    <name type="scientific">Neptunomonas qingdaonensis</name>
    <dbReference type="NCBI Taxonomy" id="1045558"/>
    <lineage>
        <taxon>Bacteria</taxon>
        <taxon>Pseudomonadati</taxon>
        <taxon>Pseudomonadota</taxon>
        <taxon>Gammaproteobacteria</taxon>
        <taxon>Oceanospirillales</taxon>
        <taxon>Oceanospirillaceae</taxon>
        <taxon>Neptunomonas</taxon>
    </lineage>
</organism>
<dbReference type="Pfam" id="PF11390">
    <property type="entry name" value="FdsD"/>
    <property type="match status" value="1"/>
</dbReference>
<dbReference type="OrthoDB" id="8527650at2"/>
<evidence type="ECO:0000313" key="2">
    <source>
        <dbReference type="Proteomes" id="UP000198623"/>
    </source>
</evidence>
<keyword evidence="2" id="KW-1185">Reference proteome</keyword>
<evidence type="ECO:0000313" key="1">
    <source>
        <dbReference type="EMBL" id="SFG38299.1"/>
    </source>
</evidence>